<dbReference type="PANTHER" id="PTHR43284">
    <property type="entry name" value="ASPARAGINE SYNTHETASE (GLUTAMINE-HYDROLYZING)"/>
    <property type="match status" value="1"/>
</dbReference>
<protein>
    <recommendedName>
        <fullName evidence="8">Glutamine amidotransferase type-2 domain-containing protein</fullName>
    </recommendedName>
</protein>
<dbReference type="GO" id="GO:0004066">
    <property type="term" value="F:asparagine synthase (glutamine-hydrolyzing) activity"/>
    <property type="evidence" value="ECO:0007669"/>
    <property type="project" value="InterPro"/>
</dbReference>
<dbReference type="NCBIfam" id="TIGR01536">
    <property type="entry name" value="asn_synth_AEB"/>
    <property type="match status" value="1"/>
</dbReference>
<dbReference type="GO" id="GO:0005524">
    <property type="term" value="F:ATP binding"/>
    <property type="evidence" value="ECO:0007669"/>
    <property type="project" value="UniProtKB-KW"/>
</dbReference>
<keyword evidence="2 5" id="KW-0547">Nucleotide-binding</keyword>
<dbReference type="Pfam" id="PF00733">
    <property type="entry name" value="Asn_synthase"/>
    <property type="match status" value="1"/>
</dbReference>
<feature type="binding site" evidence="6">
    <location>
        <begin position="386"/>
        <end position="387"/>
    </location>
    <ligand>
        <name>ATP</name>
        <dbReference type="ChEBI" id="CHEBI:30616"/>
    </ligand>
</feature>
<evidence type="ECO:0000256" key="3">
    <source>
        <dbReference type="ARBA" id="ARBA00022840"/>
    </source>
</evidence>
<dbReference type="InterPro" id="IPR051786">
    <property type="entry name" value="ASN_synthetase/amidase"/>
</dbReference>
<gene>
    <name evidence="9" type="ORF">QQS21_012452</name>
</gene>
<dbReference type="GO" id="GO:0005829">
    <property type="term" value="C:cytosol"/>
    <property type="evidence" value="ECO:0007669"/>
    <property type="project" value="TreeGrafter"/>
</dbReference>
<feature type="binding site" evidence="6">
    <location>
        <position position="107"/>
    </location>
    <ligand>
        <name>L-glutamine</name>
        <dbReference type="ChEBI" id="CHEBI:58359"/>
    </ligand>
</feature>
<evidence type="ECO:0000256" key="7">
    <source>
        <dbReference type="PIRSR" id="PIRSR001589-3"/>
    </source>
</evidence>
<keyword evidence="10" id="KW-1185">Reference proteome</keyword>
<accession>A0AAJ0CB60</accession>
<proteinExistence type="inferred from homology"/>
<dbReference type="InterPro" id="IPR001962">
    <property type="entry name" value="Asn_synthase"/>
</dbReference>
<dbReference type="Gene3D" id="3.60.20.10">
    <property type="entry name" value="Glutamine Phosphoribosylpyrophosphate, subunit 1, domain 1"/>
    <property type="match status" value="1"/>
</dbReference>
<reference evidence="9" key="1">
    <citation type="submission" date="2023-06" db="EMBL/GenBank/DDBJ databases">
        <title>Conoideocrella luteorostrata (Hypocreales: Clavicipitaceae), a potential biocontrol fungus for elongate hemlock scale in United States Christmas tree production areas.</title>
        <authorList>
            <person name="Barrett H."/>
            <person name="Lovett B."/>
            <person name="Macias A.M."/>
            <person name="Stajich J.E."/>
            <person name="Kasson M.T."/>
        </authorList>
    </citation>
    <scope>NUCLEOTIDE SEQUENCE</scope>
    <source>
        <strain evidence="9">ARSEF 14590</strain>
    </source>
</reference>
<dbReference type="Proteomes" id="UP001251528">
    <property type="component" value="Unassembled WGS sequence"/>
</dbReference>
<feature type="site" description="Important for beta-aspartyl-AMP intermediate formation" evidence="7">
    <location>
        <position position="388"/>
    </location>
</feature>
<dbReference type="GO" id="GO:0006529">
    <property type="term" value="P:asparagine biosynthetic process"/>
    <property type="evidence" value="ECO:0007669"/>
    <property type="project" value="InterPro"/>
</dbReference>
<dbReference type="Pfam" id="PF13537">
    <property type="entry name" value="GATase_7"/>
    <property type="match status" value="1"/>
</dbReference>
<dbReference type="InterPro" id="IPR033738">
    <property type="entry name" value="AsnB_N"/>
</dbReference>
<dbReference type="CDD" id="cd01991">
    <property type="entry name" value="Asn_synthase_B_C"/>
    <property type="match status" value="1"/>
</dbReference>
<dbReference type="SUPFAM" id="SSF56235">
    <property type="entry name" value="N-terminal nucleophile aminohydrolases (Ntn hydrolases)"/>
    <property type="match status" value="1"/>
</dbReference>
<evidence type="ECO:0000256" key="4">
    <source>
        <dbReference type="ARBA" id="ARBA00022962"/>
    </source>
</evidence>
<dbReference type="InterPro" id="IPR029055">
    <property type="entry name" value="Ntn_hydrolases_N"/>
</dbReference>
<name>A0AAJ0CB60_9HYPO</name>
<dbReference type="InterPro" id="IPR014729">
    <property type="entry name" value="Rossmann-like_a/b/a_fold"/>
</dbReference>
<dbReference type="EMBL" id="JASWJB010000536">
    <property type="protein sequence ID" value="KAK2589869.1"/>
    <property type="molecule type" value="Genomic_DNA"/>
</dbReference>
<dbReference type="Gene3D" id="3.40.50.620">
    <property type="entry name" value="HUPs"/>
    <property type="match status" value="2"/>
</dbReference>
<keyword evidence="4" id="KW-0315">Glutamine amidotransferase</keyword>
<feature type="domain" description="Glutamine amidotransferase type-2" evidence="8">
    <location>
        <begin position="1"/>
        <end position="219"/>
    </location>
</feature>
<evidence type="ECO:0000313" key="10">
    <source>
        <dbReference type="Proteomes" id="UP001251528"/>
    </source>
</evidence>
<evidence type="ECO:0000313" key="9">
    <source>
        <dbReference type="EMBL" id="KAK2589869.1"/>
    </source>
</evidence>
<evidence type="ECO:0000256" key="1">
    <source>
        <dbReference type="ARBA" id="ARBA00005752"/>
    </source>
</evidence>
<dbReference type="PANTHER" id="PTHR43284:SF1">
    <property type="entry name" value="ASPARAGINE SYNTHETASE"/>
    <property type="match status" value="1"/>
</dbReference>
<keyword evidence="3 5" id="KW-0067">ATP-binding</keyword>
<sequence length="707" mass="80055">MPIKAVITLKTSSSYTETSRYSELLKKSLRLIEHRGPDGSQDWVSADGTIGLGHCRLAINDLSRAGSQPMHSDDGKVHAVVIGEIYEYDKLRQSCKDLGYNFASHSDSELILALYTLHGAPDMFNHLRGEFSFVVVDERRHTKRVIAARDRFGVKPLFWSVQDDRICFAPEAKAFLGLGWTPEWDVDSIVSSKWLASERTMFKGVQKLLPGYWMEVNEASGISIRQYWDQQYPSKNNTENRSVEEMVLSVRELLVDAVRVRLRADVPIGIYLSGGIDSSAVAGILRHLVREKREKFGSSGSGYVPNIKCFTVAYPDSAYDESEVVTRTAEALGINCFKRYIDEKSLADDFENAVYHAEHHNFDLNSVAKYTLSSLAQEHGVKVVLSGEGSDDLFGGYAYFASDFLRDDDTSMPDSMLSKNPEQRRKLQSRVIQEIQEVIKPQGVKLYCGPHDKEAHLKDDMTLSSVLSWFPRGEIFEDWVQADQIDMRTAHLESYSPDQKTKMQGWHPLHKGLYTWTKSILANIDLTCLGDRSEMGHSIEGRPPFLDHCLAEYVNSLPPGVKMRHLPHNTKGLSDENASDYWWKDSGSALQSVMEKWILREAVRPFITEEIYHRRKLMFLAPIRWSRDGPLHTMFRKILTQESVSSLGFVSWHYVESALERGFGEAADGSCFRAVLFAASWVTLSKRFGVRKATMNNSQGEQDISTA</sequence>
<evidence type="ECO:0000256" key="5">
    <source>
        <dbReference type="PIRNR" id="PIRNR001589"/>
    </source>
</evidence>
<evidence type="ECO:0000259" key="8">
    <source>
        <dbReference type="PROSITE" id="PS51278"/>
    </source>
</evidence>
<dbReference type="InterPro" id="IPR006426">
    <property type="entry name" value="Asn_synth_AEB"/>
</dbReference>
<dbReference type="PIRSF" id="PIRSF001589">
    <property type="entry name" value="Asn_synthetase_glu-h"/>
    <property type="match status" value="1"/>
</dbReference>
<evidence type="ECO:0000256" key="6">
    <source>
        <dbReference type="PIRSR" id="PIRSR001589-2"/>
    </source>
</evidence>
<dbReference type="AlphaFoldDB" id="A0AAJ0CB60"/>
<dbReference type="SUPFAM" id="SSF52402">
    <property type="entry name" value="Adenine nucleotide alpha hydrolases-like"/>
    <property type="match status" value="1"/>
</dbReference>
<dbReference type="CDD" id="cd00712">
    <property type="entry name" value="AsnB"/>
    <property type="match status" value="1"/>
</dbReference>
<dbReference type="PROSITE" id="PS51278">
    <property type="entry name" value="GATASE_TYPE_2"/>
    <property type="match status" value="1"/>
</dbReference>
<comment type="similarity">
    <text evidence="1">Belongs to the asparagine synthetase family.</text>
</comment>
<feature type="binding site" evidence="6">
    <location>
        <position position="312"/>
    </location>
    <ligand>
        <name>ATP</name>
        <dbReference type="ChEBI" id="CHEBI:30616"/>
    </ligand>
</feature>
<comment type="caution">
    <text evidence="9">The sequence shown here is derived from an EMBL/GenBank/DDBJ whole genome shotgun (WGS) entry which is preliminary data.</text>
</comment>
<evidence type="ECO:0000256" key="2">
    <source>
        <dbReference type="ARBA" id="ARBA00022741"/>
    </source>
</evidence>
<dbReference type="InterPro" id="IPR017932">
    <property type="entry name" value="GATase_2_dom"/>
</dbReference>
<organism evidence="9 10">
    <name type="scientific">Conoideocrella luteorostrata</name>
    <dbReference type="NCBI Taxonomy" id="1105319"/>
    <lineage>
        <taxon>Eukaryota</taxon>
        <taxon>Fungi</taxon>
        <taxon>Dikarya</taxon>
        <taxon>Ascomycota</taxon>
        <taxon>Pezizomycotina</taxon>
        <taxon>Sordariomycetes</taxon>
        <taxon>Hypocreomycetidae</taxon>
        <taxon>Hypocreales</taxon>
        <taxon>Clavicipitaceae</taxon>
        <taxon>Conoideocrella</taxon>
    </lineage>
</organism>